<name>A0A842HC02_9BACT</name>
<reference evidence="1 2" key="1">
    <citation type="submission" date="2020-07" db="EMBL/GenBank/DDBJ databases">
        <authorList>
            <person name="Feng X."/>
        </authorList>
    </citation>
    <scope>NUCLEOTIDE SEQUENCE [LARGE SCALE GENOMIC DNA]</scope>
    <source>
        <strain evidence="1 2">JCM31066</strain>
    </source>
</reference>
<keyword evidence="2" id="KW-1185">Reference proteome</keyword>
<proteinExistence type="predicted"/>
<dbReference type="SUPFAM" id="SSF53756">
    <property type="entry name" value="UDP-Glycosyltransferase/glycogen phosphorylase"/>
    <property type="match status" value="1"/>
</dbReference>
<gene>
    <name evidence="1" type="ORF">H5P28_06940</name>
</gene>
<organism evidence="1 2">
    <name type="scientific">Ruficoccus amylovorans</name>
    <dbReference type="NCBI Taxonomy" id="1804625"/>
    <lineage>
        <taxon>Bacteria</taxon>
        <taxon>Pseudomonadati</taxon>
        <taxon>Verrucomicrobiota</taxon>
        <taxon>Opitutia</taxon>
        <taxon>Puniceicoccales</taxon>
        <taxon>Cerasicoccaceae</taxon>
        <taxon>Ruficoccus</taxon>
    </lineage>
</organism>
<dbReference type="AlphaFoldDB" id="A0A842HC02"/>
<accession>A0A842HC02</accession>
<dbReference type="RefSeq" id="WP_185674980.1">
    <property type="nucleotide sequence ID" value="NZ_JACHVB010000020.1"/>
</dbReference>
<keyword evidence="1" id="KW-0808">Transferase</keyword>
<sequence length="484" mass="52091">MRVAIIHYHLKPGGVTRIVESAAEALAAYGVDLCAISGEPYTGGAELKTGVVSGLGYTTEESEYIDPKYLLHELKAEAKELLGGEPDLWHIHNHSLGKNAVLPDLVGLLVREGAAVLLQVHDFAEDGRPGNYQLVGEGIADWKNLYPYGPRVHTAVLNRRDESILSGAGMPAECLHLLPNPVSVPHGAVARPGSEPPKIAGMERLFLYPTRAIRRKNMGEFLCWAALAREGETFATTLAPANPTARPVYERWVALAKELELPAVFELAQAVDLSFPEVMAAAETVVTTSVAEGFGMAFLEPFLFGKTLCGRDLPDITGDFFKAGVRLSGLYDRLDVPLEWIGGAGELRAKIAPSLAASYAAYGRECGPREIAAALAAAVDGERVDFGRLDEDLQARAIRHLRSLSDPASEILPPALVRQDATTAEANRAAIAEHFNLKQYGQRLVGIYGKILSAPASVAGSESLDPARVLDAFLDPARFCLLRT</sequence>
<evidence type="ECO:0000313" key="2">
    <source>
        <dbReference type="Proteomes" id="UP000546464"/>
    </source>
</evidence>
<evidence type="ECO:0000313" key="1">
    <source>
        <dbReference type="EMBL" id="MBC2593995.1"/>
    </source>
</evidence>
<dbReference type="Proteomes" id="UP000546464">
    <property type="component" value="Unassembled WGS sequence"/>
</dbReference>
<dbReference type="GO" id="GO:0016740">
    <property type="term" value="F:transferase activity"/>
    <property type="evidence" value="ECO:0007669"/>
    <property type="project" value="UniProtKB-KW"/>
</dbReference>
<comment type="caution">
    <text evidence="1">The sequence shown here is derived from an EMBL/GenBank/DDBJ whole genome shotgun (WGS) entry which is preliminary data.</text>
</comment>
<protein>
    <submittedName>
        <fullName evidence="1">Glycosyltransferase family 4 protein</fullName>
    </submittedName>
</protein>
<dbReference type="EMBL" id="JACHVB010000020">
    <property type="protein sequence ID" value="MBC2593995.1"/>
    <property type="molecule type" value="Genomic_DNA"/>
</dbReference>
<dbReference type="Gene3D" id="3.40.50.2000">
    <property type="entry name" value="Glycogen Phosphorylase B"/>
    <property type="match status" value="2"/>
</dbReference>